<protein>
    <recommendedName>
        <fullName evidence="3">DUF4382 domain-containing protein</fullName>
    </recommendedName>
</protein>
<accession>A0ABD5YFG4</accession>
<gene>
    <name evidence="1" type="ORF">ACFQMK_14650</name>
</gene>
<organism evidence="1 2">
    <name type="scientific">Halorubrum yunnanense</name>
    <dbReference type="NCBI Taxonomy" id="1526162"/>
    <lineage>
        <taxon>Archaea</taxon>
        <taxon>Methanobacteriati</taxon>
        <taxon>Methanobacteriota</taxon>
        <taxon>Stenosarchaea group</taxon>
        <taxon>Halobacteria</taxon>
        <taxon>Halobacteriales</taxon>
        <taxon>Haloferacaceae</taxon>
        <taxon>Halorubrum</taxon>
    </lineage>
</organism>
<evidence type="ECO:0000313" key="1">
    <source>
        <dbReference type="EMBL" id="MFC7188091.1"/>
    </source>
</evidence>
<name>A0ABD5YFG4_9EURY</name>
<dbReference type="EMBL" id="JBHSZZ010000071">
    <property type="protein sequence ID" value="MFC7188091.1"/>
    <property type="molecule type" value="Genomic_DNA"/>
</dbReference>
<dbReference type="Proteomes" id="UP001596390">
    <property type="component" value="Unassembled WGS sequence"/>
</dbReference>
<keyword evidence="2" id="KW-1185">Reference proteome</keyword>
<proteinExistence type="predicted"/>
<dbReference type="RefSeq" id="WP_267665540.1">
    <property type="nucleotide sequence ID" value="NZ_JAODIX010000071.1"/>
</dbReference>
<reference evidence="1 2" key="1">
    <citation type="journal article" date="2019" name="Int. J. Syst. Evol. Microbiol.">
        <title>The Global Catalogue of Microorganisms (GCM) 10K type strain sequencing project: providing services to taxonomists for standard genome sequencing and annotation.</title>
        <authorList>
            <consortium name="The Broad Institute Genomics Platform"/>
            <consortium name="The Broad Institute Genome Sequencing Center for Infectious Disease"/>
            <person name="Wu L."/>
            <person name="Ma J."/>
        </authorList>
    </citation>
    <scope>NUCLEOTIDE SEQUENCE [LARGE SCALE GENOMIC DNA]</scope>
    <source>
        <strain evidence="1 2">Q85</strain>
    </source>
</reference>
<comment type="caution">
    <text evidence="1">The sequence shown here is derived from an EMBL/GenBank/DDBJ whole genome shotgun (WGS) entry which is preliminary data.</text>
</comment>
<sequence length="201" mass="21978">MYDQHLTRRSVLTGTVGITTTGLAGCLSDGESPERTTVAETATSDSSIAASMRVRRAEDEMINDNLEIFVTPDTHVVMGSLTDDLVHIMSSRSWYTEVETDDGGVLDFSDPEEKHVLSLGLPDRFDDETPIELTMFPNTDPEMVPDGSYFGDLSKGTTFGADPDVTEVFDVRVDTTAGTIELEPRDEIPLLQDDHKAESDG</sequence>
<evidence type="ECO:0000313" key="2">
    <source>
        <dbReference type="Proteomes" id="UP001596390"/>
    </source>
</evidence>
<evidence type="ECO:0008006" key="3">
    <source>
        <dbReference type="Google" id="ProtNLM"/>
    </source>
</evidence>
<dbReference type="AlphaFoldDB" id="A0ABD5YFG4"/>